<feature type="coiled-coil region" evidence="1">
    <location>
        <begin position="50"/>
        <end position="77"/>
    </location>
</feature>
<organism evidence="2 3">
    <name type="scientific">Phocoenobacter skyensis</name>
    <dbReference type="NCBI Taxonomy" id="97481"/>
    <lineage>
        <taxon>Bacteria</taxon>
        <taxon>Pseudomonadati</taxon>
        <taxon>Pseudomonadota</taxon>
        <taxon>Gammaproteobacteria</taxon>
        <taxon>Pasteurellales</taxon>
        <taxon>Pasteurellaceae</taxon>
        <taxon>Phocoenobacter</taxon>
    </lineage>
</organism>
<name>A0AAJ6P0Y6_9PAST</name>
<evidence type="ECO:0000313" key="3">
    <source>
        <dbReference type="Proteomes" id="UP001236239"/>
    </source>
</evidence>
<sequence>MKTQILTSIENICNDFAFELELEEYQQVKNFRNVYHVERFLKMLNEEYRAEIENNNLHSLLNELISLKEQYLNLKSEISEDDLKKVFLMLRKRKLHPAGYFDKAKRFYLYDSELVDVGLPSIKYKYRQMNAARTSTFVRAVAEKYKCNNLLELIDCFIRA</sequence>
<proteinExistence type="predicted"/>
<gene>
    <name evidence="2" type="ORF">QJU93_07210</name>
</gene>
<reference evidence="2" key="1">
    <citation type="journal article" date="2023" name="Front. Microbiol.">
        <title>Phylogeography and host specificity of Pasteurellaceae pathogenic to sea-farmed fish in the north-east Atlantic.</title>
        <authorList>
            <person name="Gulla S."/>
            <person name="Colquhoun D.J."/>
            <person name="Olsen A.B."/>
            <person name="Spilsberg B."/>
            <person name="Lagesen K."/>
            <person name="Aakesson C.P."/>
            <person name="Strom S."/>
            <person name="Manji F."/>
            <person name="Birkbeck T.H."/>
            <person name="Nilsen H.K."/>
        </authorList>
    </citation>
    <scope>NUCLEOTIDE SEQUENCE</scope>
    <source>
        <strain evidence="2">TW16_20</strain>
    </source>
</reference>
<evidence type="ECO:0000313" key="2">
    <source>
        <dbReference type="EMBL" id="MDP8173144.1"/>
    </source>
</evidence>
<evidence type="ECO:0000256" key="1">
    <source>
        <dbReference type="SAM" id="Coils"/>
    </source>
</evidence>
<dbReference type="EMBL" id="JASAYQ010000011">
    <property type="protein sequence ID" value="MDP8173144.1"/>
    <property type="molecule type" value="Genomic_DNA"/>
</dbReference>
<dbReference type="RefSeq" id="WP_306384731.1">
    <property type="nucleotide sequence ID" value="NZ_JASAYN010000006.1"/>
</dbReference>
<dbReference type="Proteomes" id="UP001236239">
    <property type="component" value="Unassembled WGS sequence"/>
</dbReference>
<accession>A0AAJ6P0Y6</accession>
<comment type="caution">
    <text evidence="2">The sequence shown here is derived from an EMBL/GenBank/DDBJ whole genome shotgun (WGS) entry which is preliminary data.</text>
</comment>
<dbReference type="AlphaFoldDB" id="A0AAJ6P0Y6"/>
<keyword evidence="1" id="KW-0175">Coiled coil</keyword>
<protein>
    <submittedName>
        <fullName evidence="2">Uncharacterized protein</fullName>
    </submittedName>
</protein>